<dbReference type="EMBL" id="QSJN01000008">
    <property type="protein sequence ID" value="RHD73535.1"/>
    <property type="molecule type" value="Genomic_DNA"/>
</dbReference>
<accession>A0A174DPD6</accession>
<evidence type="ECO:0000313" key="6">
    <source>
        <dbReference type="Proteomes" id="UP000095455"/>
    </source>
</evidence>
<dbReference type="Proteomes" id="UP000095591">
    <property type="component" value="Unassembled WGS sequence"/>
</dbReference>
<evidence type="ECO:0000313" key="4">
    <source>
        <dbReference type="EMBL" id="MRZ49872.1"/>
    </source>
</evidence>
<evidence type="ECO:0000313" key="10">
    <source>
        <dbReference type="Proteomes" id="UP000461276"/>
    </source>
</evidence>
<evidence type="ECO:0000313" key="1">
    <source>
        <dbReference type="EMBL" id="CUM69492.1"/>
    </source>
</evidence>
<evidence type="ECO:0000313" key="3">
    <source>
        <dbReference type="EMBL" id="MRY95514.1"/>
    </source>
</evidence>
<sequence>MNLIPAFFIIDQENIGIRKKHAIKHTTYGITPYICVVKHNCKANMVKRLFKRYIDLLGFQPWTIWVYRVW</sequence>
<evidence type="ECO:0000313" key="9">
    <source>
        <dbReference type="Proteomes" id="UP000441358"/>
    </source>
</evidence>
<evidence type="ECO:0008006" key="11">
    <source>
        <dbReference type="Google" id="ProtNLM"/>
    </source>
</evidence>
<evidence type="ECO:0000313" key="2">
    <source>
        <dbReference type="EMBL" id="CUO25906.1"/>
    </source>
</evidence>
<evidence type="ECO:0000313" key="5">
    <source>
        <dbReference type="EMBL" id="RHD73535.1"/>
    </source>
</evidence>
<proteinExistence type="predicted"/>
<dbReference type="EMBL" id="WKMY01000020">
    <property type="protein sequence ID" value="MRY95514.1"/>
    <property type="molecule type" value="Genomic_DNA"/>
</dbReference>
<evidence type="ECO:0000313" key="8">
    <source>
        <dbReference type="Proteomes" id="UP000284660"/>
    </source>
</evidence>
<name>A0A174DPD6_PARDI</name>
<dbReference type="EMBL" id="CYYK01000006">
    <property type="protein sequence ID" value="CUO25906.1"/>
    <property type="molecule type" value="Genomic_DNA"/>
</dbReference>
<reference evidence="9 10" key="3">
    <citation type="journal article" date="2019" name="Nat. Med.">
        <title>A library of human gut bacterial isolates paired with longitudinal multiomics data enables mechanistic microbiome research.</title>
        <authorList>
            <person name="Poyet M."/>
            <person name="Groussin M."/>
            <person name="Gibbons S.M."/>
            <person name="Avila-Pacheco J."/>
            <person name="Jiang X."/>
            <person name="Kearney S.M."/>
            <person name="Perrotta A.R."/>
            <person name="Berdy B."/>
            <person name="Zhao S."/>
            <person name="Lieberman T.D."/>
            <person name="Swanson P.K."/>
            <person name="Smith M."/>
            <person name="Roesemann S."/>
            <person name="Alexander J.E."/>
            <person name="Rich S.A."/>
            <person name="Livny J."/>
            <person name="Vlamakis H."/>
            <person name="Clish C."/>
            <person name="Bullock K."/>
            <person name="Deik A."/>
            <person name="Scott J."/>
            <person name="Pierce K.A."/>
            <person name="Xavier R.J."/>
            <person name="Alm E.J."/>
        </authorList>
    </citation>
    <scope>NUCLEOTIDE SEQUENCE [LARGE SCALE GENOMIC DNA]</scope>
    <source>
        <strain evidence="4 9">BIOML-A32</strain>
        <strain evidence="3 10">BIOML-A9</strain>
    </source>
</reference>
<gene>
    <name evidence="5" type="ORF">DW782_14140</name>
    <name evidence="2" type="ORF">ERS852380_01887</name>
    <name evidence="1" type="ORF">ERS852429_00054</name>
    <name evidence="4" type="ORF">GKD66_06405</name>
    <name evidence="3" type="ORF">GKD67_20225</name>
</gene>
<protein>
    <recommendedName>
        <fullName evidence="11">Transposase</fullName>
    </recommendedName>
</protein>
<dbReference type="Proteomes" id="UP000095455">
    <property type="component" value="Unassembled WGS sequence"/>
</dbReference>
<dbReference type="EMBL" id="CYXP01000001">
    <property type="protein sequence ID" value="CUM69492.1"/>
    <property type="molecule type" value="Genomic_DNA"/>
</dbReference>
<evidence type="ECO:0000313" key="7">
    <source>
        <dbReference type="Proteomes" id="UP000095591"/>
    </source>
</evidence>
<dbReference type="Proteomes" id="UP000461276">
    <property type="component" value="Unassembled WGS sequence"/>
</dbReference>
<reference evidence="6 7" key="1">
    <citation type="submission" date="2015-09" db="EMBL/GenBank/DDBJ databases">
        <authorList>
            <consortium name="Pathogen Informatics"/>
        </authorList>
    </citation>
    <scope>NUCLEOTIDE SEQUENCE [LARGE SCALE GENOMIC DNA]</scope>
    <source>
        <strain evidence="2 6">2789STDY5608822</strain>
        <strain evidence="1 7">2789STDY5608872</strain>
    </source>
</reference>
<dbReference type="AlphaFoldDB" id="A0A174DPD6"/>
<dbReference type="Proteomes" id="UP000284660">
    <property type="component" value="Unassembled WGS sequence"/>
</dbReference>
<reference evidence="5 8" key="2">
    <citation type="submission" date="2018-08" db="EMBL/GenBank/DDBJ databases">
        <title>A genome reference for cultivated species of the human gut microbiota.</title>
        <authorList>
            <person name="Zou Y."/>
            <person name="Xue W."/>
            <person name="Luo G."/>
        </authorList>
    </citation>
    <scope>NUCLEOTIDE SEQUENCE [LARGE SCALE GENOMIC DNA]</scope>
    <source>
        <strain evidence="5 8">AM30-4</strain>
    </source>
</reference>
<organism evidence="5 8">
    <name type="scientific">Parabacteroides distasonis</name>
    <dbReference type="NCBI Taxonomy" id="823"/>
    <lineage>
        <taxon>Bacteria</taxon>
        <taxon>Pseudomonadati</taxon>
        <taxon>Bacteroidota</taxon>
        <taxon>Bacteroidia</taxon>
        <taxon>Bacteroidales</taxon>
        <taxon>Tannerellaceae</taxon>
        <taxon>Parabacteroides</taxon>
    </lineage>
</organism>
<dbReference type="EMBL" id="WKMC01000003">
    <property type="protein sequence ID" value="MRZ49872.1"/>
    <property type="molecule type" value="Genomic_DNA"/>
</dbReference>
<dbReference type="Proteomes" id="UP000441358">
    <property type="component" value="Unassembled WGS sequence"/>
</dbReference>